<sequence>MEASLHFGGVESPATREVQDSRTCRCRPPQLRRRDRSTLLSKMHAEAAGEKAVSCGVSNASKIEELSFIKQRHLRLAHSANKQENSFKTFPVALSQGENLKFLTFVGGKGKSTYFLIEGFNGAAPVAVPFMYVPYSGPRHVSPLQVSTIFKSPRGLLHPKLVASEARYITQHNTMCDVYIHLLHSPVVERADDHRFCWIQLIRSGPDEYQ</sequence>
<dbReference type="Proteomes" id="UP000327157">
    <property type="component" value="Chromosome 13"/>
</dbReference>
<dbReference type="EMBL" id="SMOL01000753">
    <property type="protein sequence ID" value="KAB2599196.1"/>
    <property type="molecule type" value="Genomic_DNA"/>
</dbReference>
<reference evidence="3" key="2">
    <citation type="submission" date="2019-10" db="EMBL/GenBank/DDBJ databases">
        <title>A de novo genome assembly of a pear dwarfing rootstock.</title>
        <authorList>
            <person name="Wang F."/>
            <person name="Wang J."/>
            <person name="Li S."/>
            <person name="Zhang Y."/>
            <person name="Fang M."/>
            <person name="Ma L."/>
            <person name="Zhao Y."/>
            <person name="Jiang S."/>
        </authorList>
    </citation>
    <scope>NUCLEOTIDE SEQUENCE [LARGE SCALE GENOMIC DNA]</scope>
</reference>
<organism evidence="2 3">
    <name type="scientific">Pyrus ussuriensis x Pyrus communis</name>
    <dbReference type="NCBI Taxonomy" id="2448454"/>
    <lineage>
        <taxon>Eukaryota</taxon>
        <taxon>Viridiplantae</taxon>
        <taxon>Streptophyta</taxon>
        <taxon>Embryophyta</taxon>
        <taxon>Tracheophyta</taxon>
        <taxon>Spermatophyta</taxon>
        <taxon>Magnoliopsida</taxon>
        <taxon>eudicotyledons</taxon>
        <taxon>Gunneridae</taxon>
        <taxon>Pentapetalae</taxon>
        <taxon>rosids</taxon>
        <taxon>fabids</taxon>
        <taxon>Rosales</taxon>
        <taxon>Rosaceae</taxon>
        <taxon>Amygdaloideae</taxon>
        <taxon>Maleae</taxon>
        <taxon>Pyrus</taxon>
    </lineage>
</organism>
<evidence type="ECO:0000313" key="3">
    <source>
        <dbReference type="Proteomes" id="UP000327157"/>
    </source>
</evidence>
<comment type="caution">
    <text evidence="2">The sequence shown here is derived from an EMBL/GenBank/DDBJ whole genome shotgun (WGS) entry which is preliminary data.</text>
</comment>
<dbReference type="AlphaFoldDB" id="A0A5N5F816"/>
<keyword evidence="2" id="KW-0808">Transferase</keyword>
<keyword evidence="2" id="KW-0418">Kinase</keyword>
<name>A0A5N5F816_9ROSA</name>
<proteinExistence type="predicted"/>
<reference evidence="2 3" key="3">
    <citation type="submission" date="2019-11" db="EMBL/GenBank/DDBJ databases">
        <title>A de novo genome assembly of a pear dwarfing rootstock.</title>
        <authorList>
            <person name="Wang F."/>
            <person name="Wang J."/>
            <person name="Li S."/>
            <person name="Zhang Y."/>
            <person name="Fang M."/>
            <person name="Ma L."/>
            <person name="Zhao Y."/>
            <person name="Jiang S."/>
        </authorList>
    </citation>
    <scope>NUCLEOTIDE SEQUENCE [LARGE SCALE GENOMIC DNA]</scope>
    <source>
        <strain evidence="2">S2</strain>
        <tissue evidence="2">Leaf</tissue>
    </source>
</reference>
<evidence type="ECO:0000256" key="1">
    <source>
        <dbReference type="SAM" id="MobiDB-lite"/>
    </source>
</evidence>
<gene>
    <name evidence="2" type="ORF">D8674_009467</name>
</gene>
<accession>A0A5N5F816</accession>
<protein>
    <submittedName>
        <fullName evidence="2">Aspartokinase 1</fullName>
    </submittedName>
</protein>
<keyword evidence="3" id="KW-1185">Reference proteome</keyword>
<evidence type="ECO:0000313" key="2">
    <source>
        <dbReference type="EMBL" id="KAB2599196.1"/>
    </source>
</evidence>
<reference evidence="2 3" key="1">
    <citation type="submission" date="2019-09" db="EMBL/GenBank/DDBJ databases">
        <authorList>
            <person name="Ou C."/>
        </authorList>
    </citation>
    <scope>NUCLEOTIDE SEQUENCE [LARGE SCALE GENOMIC DNA]</scope>
    <source>
        <strain evidence="2">S2</strain>
        <tissue evidence="2">Leaf</tissue>
    </source>
</reference>
<dbReference type="GO" id="GO:0016301">
    <property type="term" value="F:kinase activity"/>
    <property type="evidence" value="ECO:0007669"/>
    <property type="project" value="UniProtKB-KW"/>
</dbReference>
<feature type="region of interest" description="Disordered" evidence="1">
    <location>
        <begin position="1"/>
        <end position="23"/>
    </location>
</feature>